<dbReference type="PANTHER" id="PTHR43215">
    <property type="entry name" value="RADIAL SPOKE HEAD 1 HOMOLOG"/>
    <property type="match status" value="1"/>
</dbReference>
<sequence length="220" mass="23556">MGDEESEYKVLYEGEEAETNWISKAGKATVTYADGSTFVGTFDEEKLKQGAGVYTWMGPGEDEDEKKVVAVYDGEYKDGVKSGRGKMTFPSGDVYDGFWKDNKMEGEGTYTYKATGDIYSGAFSSGKKSGEGRYEFGADASQLVGTWADGAIATGSWVLKGAAVYAGAFKNGKPDGEGSFKFESGIEQGGSYVAKKEGEEDDEDAPVTIAWEGKPVFSTA</sequence>
<gene>
    <name evidence="2" type="ORF">TrRE_jg3094</name>
</gene>
<dbReference type="SUPFAM" id="SSF82185">
    <property type="entry name" value="Histone H3 K4-specific methyltransferase SET7/9 N-terminal domain"/>
    <property type="match status" value="1"/>
</dbReference>
<dbReference type="SMART" id="SM00698">
    <property type="entry name" value="MORN"/>
    <property type="match status" value="4"/>
</dbReference>
<keyword evidence="1" id="KW-0677">Repeat</keyword>
<dbReference type="InterPro" id="IPR003409">
    <property type="entry name" value="MORN"/>
</dbReference>
<dbReference type="OrthoDB" id="270720at2759"/>
<proteinExistence type="predicted"/>
<dbReference type="EMBL" id="BRXZ01007971">
    <property type="protein sequence ID" value="GMI37339.1"/>
    <property type="molecule type" value="Genomic_DNA"/>
</dbReference>
<comment type="caution">
    <text evidence="2">The sequence shown here is derived from an EMBL/GenBank/DDBJ whole genome shotgun (WGS) entry which is preliminary data.</text>
</comment>
<protein>
    <recommendedName>
        <fullName evidence="4">MORN repeat-containing protein</fullName>
    </recommendedName>
</protein>
<dbReference type="Proteomes" id="UP001165082">
    <property type="component" value="Unassembled WGS sequence"/>
</dbReference>
<evidence type="ECO:0000313" key="2">
    <source>
        <dbReference type="EMBL" id="GMI37339.1"/>
    </source>
</evidence>
<accession>A0A9W7L794</accession>
<dbReference type="Gene3D" id="2.20.110.10">
    <property type="entry name" value="Histone H3 K4-specific methyltransferase SET7/9 N-terminal domain"/>
    <property type="match status" value="1"/>
</dbReference>
<evidence type="ECO:0000313" key="3">
    <source>
        <dbReference type="Proteomes" id="UP001165082"/>
    </source>
</evidence>
<dbReference type="PANTHER" id="PTHR43215:SF14">
    <property type="entry name" value="RADIAL SPOKE HEAD 1 HOMOLOG"/>
    <property type="match status" value="1"/>
</dbReference>
<dbReference type="Pfam" id="PF02493">
    <property type="entry name" value="MORN"/>
    <property type="match status" value="4"/>
</dbReference>
<name>A0A9W7L794_9STRA</name>
<evidence type="ECO:0008006" key="4">
    <source>
        <dbReference type="Google" id="ProtNLM"/>
    </source>
</evidence>
<dbReference type="AlphaFoldDB" id="A0A9W7L794"/>
<keyword evidence="3" id="KW-1185">Reference proteome</keyword>
<organism evidence="2 3">
    <name type="scientific">Triparma retinervis</name>
    <dbReference type="NCBI Taxonomy" id="2557542"/>
    <lineage>
        <taxon>Eukaryota</taxon>
        <taxon>Sar</taxon>
        <taxon>Stramenopiles</taxon>
        <taxon>Ochrophyta</taxon>
        <taxon>Bolidophyceae</taxon>
        <taxon>Parmales</taxon>
        <taxon>Triparmaceae</taxon>
        <taxon>Triparma</taxon>
    </lineage>
</organism>
<reference evidence="2" key="1">
    <citation type="submission" date="2022-07" db="EMBL/GenBank/DDBJ databases">
        <title>Genome analysis of Parmales, a sister group of diatoms, reveals the evolutionary specialization of diatoms from phago-mixotrophs to photoautotrophs.</title>
        <authorList>
            <person name="Ban H."/>
            <person name="Sato S."/>
            <person name="Yoshikawa S."/>
            <person name="Kazumasa Y."/>
            <person name="Nakamura Y."/>
            <person name="Ichinomiya M."/>
            <person name="Saitoh K."/>
            <person name="Sato N."/>
            <person name="Blanc-Mathieu R."/>
            <person name="Endo H."/>
            <person name="Kuwata A."/>
            <person name="Ogata H."/>
        </authorList>
    </citation>
    <scope>NUCLEOTIDE SEQUENCE</scope>
</reference>
<evidence type="ECO:0000256" key="1">
    <source>
        <dbReference type="ARBA" id="ARBA00022737"/>
    </source>
</evidence>